<proteinExistence type="predicted"/>
<reference evidence="1 2" key="1">
    <citation type="journal article" date="2019" name="Nat. Ecol. Evol.">
        <title>Megaphylogeny resolves global patterns of mushroom evolution.</title>
        <authorList>
            <person name="Varga T."/>
            <person name="Krizsan K."/>
            <person name="Foldi C."/>
            <person name="Dima B."/>
            <person name="Sanchez-Garcia M."/>
            <person name="Sanchez-Ramirez S."/>
            <person name="Szollosi G.J."/>
            <person name="Szarkandi J.G."/>
            <person name="Papp V."/>
            <person name="Albert L."/>
            <person name="Andreopoulos W."/>
            <person name="Angelini C."/>
            <person name="Antonin V."/>
            <person name="Barry K.W."/>
            <person name="Bougher N.L."/>
            <person name="Buchanan P."/>
            <person name="Buyck B."/>
            <person name="Bense V."/>
            <person name="Catcheside P."/>
            <person name="Chovatia M."/>
            <person name="Cooper J."/>
            <person name="Damon W."/>
            <person name="Desjardin D."/>
            <person name="Finy P."/>
            <person name="Geml J."/>
            <person name="Haridas S."/>
            <person name="Hughes K."/>
            <person name="Justo A."/>
            <person name="Karasinski D."/>
            <person name="Kautmanova I."/>
            <person name="Kiss B."/>
            <person name="Kocsube S."/>
            <person name="Kotiranta H."/>
            <person name="LaButti K.M."/>
            <person name="Lechner B.E."/>
            <person name="Liimatainen K."/>
            <person name="Lipzen A."/>
            <person name="Lukacs Z."/>
            <person name="Mihaltcheva S."/>
            <person name="Morgado L.N."/>
            <person name="Niskanen T."/>
            <person name="Noordeloos M.E."/>
            <person name="Ohm R.A."/>
            <person name="Ortiz-Santana B."/>
            <person name="Ovrebo C."/>
            <person name="Racz N."/>
            <person name="Riley R."/>
            <person name="Savchenko A."/>
            <person name="Shiryaev A."/>
            <person name="Soop K."/>
            <person name="Spirin V."/>
            <person name="Szebenyi C."/>
            <person name="Tomsovsky M."/>
            <person name="Tulloss R.E."/>
            <person name="Uehling J."/>
            <person name="Grigoriev I.V."/>
            <person name="Vagvolgyi C."/>
            <person name="Papp T."/>
            <person name="Martin F.M."/>
            <person name="Miettinen O."/>
            <person name="Hibbett D.S."/>
            <person name="Nagy L.G."/>
        </authorList>
    </citation>
    <scope>NUCLEOTIDE SEQUENCE [LARGE SCALE GENOMIC DNA]</scope>
    <source>
        <strain evidence="1 2">NL-1719</strain>
    </source>
</reference>
<dbReference type="EMBL" id="ML208270">
    <property type="protein sequence ID" value="TFK74185.1"/>
    <property type="molecule type" value="Genomic_DNA"/>
</dbReference>
<protein>
    <submittedName>
        <fullName evidence="1">Aminoadipate reductase</fullName>
    </submittedName>
</protein>
<gene>
    <name evidence="1" type="ORF">BDN72DRAFT_956023</name>
</gene>
<sequence length="1091" mass="120177">MSYSRNLIPLDGTYTLPEAVDWNAEHNADLPFFVFSTDQAPDELTCITHSDFAKACRRVAHAVRDPALTSPPEVVAIIAHLDTITYQALILGLILAGHTPFPISPRNSAAAVLSLLEKTSCHRLITTQSTLKPLFDGIKSQLSKTQPSFNLQIEEAPGLLSLFPELGGKGGKSPLPLWPHPAARPKDEDICLYLHSSGSTGFPKPIPLTHKTDMQWLSLLRYVRRKHVTIACMALPPFHAIGVFVQNMYPVFHQLTIAVYPPCVFSKGQLPITPSPDNVIEHTRRTKAGALIIVPAFLQAWARLPSAISVLTNLEYVQFGGGPLASKLGQELVRSGVNLISFYGGTEFGGISILKTDPSTEDGWEWFEFNEKVPIRWVPQGDGTFEMQVLTSPIYQPSVKNLPDVEGYATSDVFMRHPTNPRLWKIVGRIDDVIIHSSGEKTVPTPMENTITSSPWVNSVILCGREHEFVSALIEPNEPVKPSNPHEFDDFIDKIWPVIEEANQKAPAFSRIYKSMIIITPPDEPMARAGKGTIQRKATLKLFEREIKQIYEAVESTAKGSKAGSVKGPNEWTNGGVSTWLVEQLRDIYPEKEFAPTVDFFEQGLDSLGATFIRQRLVAAIRKYDEKLYQRVDSKITESTVYAYPQIALLAGYIVSLFENPEGVVTNDARGEIEAMIAKYSLPCGDAVNGTVNGVTNDLSNSVHSPSVPTVLLTGSTGNLGSHLLDQLLQDDRVGRVYALNRPSSKTTLERHLERFHDQGLDSKLLASSKLIFLEGDTAQSHLGLDEVQFAEVRNSVDIIIHNAWKLDFNQGLGSFEPNIRGVRHLIDLARSSPRSSRIRFLFTSSIGSTMGWDKSKGPFPEEHVEDVTVAMGGGYGESKYVSERILLTSGLNASSLRLGQLTGGRSNERGAWATTDWVPILVKSSITLGALPSAPGVISWLPLDAVASSALDVAFAPTTSPALNVVHPHPISWNDAIKYTNAALVDQGVISQELNIIPFDKWAERLERRSADKSEENFKKLPALKLLPFYRQMAQGGVDVGPEGESGGIPQMALEKSCKISPTLRDLKPLTKKDVERWVEYWKSVGFLAL</sequence>
<evidence type="ECO:0000313" key="2">
    <source>
        <dbReference type="Proteomes" id="UP000308600"/>
    </source>
</evidence>
<name>A0ACD3B7R7_9AGAR</name>
<dbReference type="Proteomes" id="UP000308600">
    <property type="component" value="Unassembled WGS sequence"/>
</dbReference>
<accession>A0ACD3B7R7</accession>
<organism evidence="1 2">
    <name type="scientific">Pluteus cervinus</name>
    <dbReference type="NCBI Taxonomy" id="181527"/>
    <lineage>
        <taxon>Eukaryota</taxon>
        <taxon>Fungi</taxon>
        <taxon>Dikarya</taxon>
        <taxon>Basidiomycota</taxon>
        <taxon>Agaricomycotina</taxon>
        <taxon>Agaricomycetes</taxon>
        <taxon>Agaricomycetidae</taxon>
        <taxon>Agaricales</taxon>
        <taxon>Pluteineae</taxon>
        <taxon>Pluteaceae</taxon>
        <taxon>Pluteus</taxon>
    </lineage>
</organism>
<evidence type="ECO:0000313" key="1">
    <source>
        <dbReference type="EMBL" id="TFK74185.1"/>
    </source>
</evidence>
<keyword evidence="2" id="KW-1185">Reference proteome</keyword>